<accession>A0ABT0BP93</accession>
<evidence type="ECO:0000259" key="2">
    <source>
        <dbReference type="Pfam" id="PF14342"/>
    </source>
</evidence>
<evidence type="ECO:0000256" key="1">
    <source>
        <dbReference type="SAM" id="Phobius"/>
    </source>
</evidence>
<reference evidence="3 4" key="1">
    <citation type="submission" date="2022-04" db="EMBL/GenBank/DDBJ databases">
        <title>Identification of a novel bacterium isolated from mangrove sediments.</title>
        <authorList>
            <person name="Pan X."/>
        </authorList>
    </citation>
    <scope>NUCLEOTIDE SEQUENCE [LARGE SCALE GENOMIC DNA]</scope>
    <source>
        <strain evidence="3 4">B2638</strain>
    </source>
</reference>
<name>A0ABT0BP93_9SPHN</name>
<protein>
    <submittedName>
        <fullName evidence="3">DUF4396 domain-containing protein</fullName>
    </submittedName>
</protein>
<feature type="transmembrane region" description="Helical" evidence="1">
    <location>
        <begin position="97"/>
        <end position="114"/>
    </location>
</feature>
<feature type="domain" description="DUF4396" evidence="2">
    <location>
        <begin position="75"/>
        <end position="226"/>
    </location>
</feature>
<dbReference type="EMBL" id="JALHLG010000007">
    <property type="protein sequence ID" value="MCJ2186765.1"/>
    <property type="molecule type" value="Genomic_DNA"/>
</dbReference>
<organism evidence="3 4">
    <name type="scientific">Novosphingobium beihaiensis</name>
    <dbReference type="NCBI Taxonomy" id="2930389"/>
    <lineage>
        <taxon>Bacteria</taxon>
        <taxon>Pseudomonadati</taxon>
        <taxon>Pseudomonadota</taxon>
        <taxon>Alphaproteobacteria</taxon>
        <taxon>Sphingomonadales</taxon>
        <taxon>Sphingomonadaceae</taxon>
        <taxon>Novosphingobium</taxon>
    </lineage>
</organism>
<keyword evidence="1" id="KW-0472">Membrane</keyword>
<dbReference type="Pfam" id="PF14342">
    <property type="entry name" value="DUF4396"/>
    <property type="match status" value="1"/>
</dbReference>
<feature type="transmembrane region" description="Helical" evidence="1">
    <location>
        <begin position="40"/>
        <end position="58"/>
    </location>
</feature>
<evidence type="ECO:0000313" key="4">
    <source>
        <dbReference type="Proteomes" id="UP001202281"/>
    </source>
</evidence>
<feature type="transmembrane region" description="Helical" evidence="1">
    <location>
        <begin position="162"/>
        <end position="183"/>
    </location>
</feature>
<keyword evidence="1" id="KW-1133">Transmembrane helix</keyword>
<sequence length="229" mass="25194">MFSALFHDLATLSLCVGFASAVWMLATVLRHPPHMKVMAWVWPLCALFLGPLLILFHARHGGHGHASSGKPRAATIAKGTLHCGAGCALADMIAETLALLFPALLTVFGLHWLFAERIFAAWVFDFLLALSFGIAFQYFAIAPMRGLGLTDGLREAAKADTLSLTCWQIGMYGFMAMAHFWFFPHILGRTFDAATPEFWFAMQGAMIAGFITAFPINRWLIARGIKEAM</sequence>
<feature type="transmembrane region" description="Helical" evidence="1">
    <location>
        <begin position="120"/>
        <end position="141"/>
    </location>
</feature>
<keyword evidence="1" id="KW-0812">Transmembrane</keyword>
<feature type="transmembrane region" description="Helical" evidence="1">
    <location>
        <begin position="198"/>
        <end position="221"/>
    </location>
</feature>
<dbReference type="RefSeq" id="WP_243919527.1">
    <property type="nucleotide sequence ID" value="NZ_JALHLG010000007.1"/>
</dbReference>
<proteinExistence type="predicted"/>
<dbReference type="Proteomes" id="UP001202281">
    <property type="component" value="Unassembled WGS sequence"/>
</dbReference>
<evidence type="ECO:0000313" key="3">
    <source>
        <dbReference type="EMBL" id="MCJ2186765.1"/>
    </source>
</evidence>
<keyword evidence="4" id="KW-1185">Reference proteome</keyword>
<gene>
    <name evidence="3" type="ORF">MTR66_08065</name>
</gene>
<comment type="caution">
    <text evidence="3">The sequence shown here is derived from an EMBL/GenBank/DDBJ whole genome shotgun (WGS) entry which is preliminary data.</text>
</comment>
<dbReference type="InterPro" id="IPR025509">
    <property type="entry name" value="DUF4396"/>
</dbReference>